<name>A0A834GBE8_RHOSS</name>
<dbReference type="GO" id="GO:0045159">
    <property type="term" value="F:myosin II binding"/>
    <property type="evidence" value="ECO:0007669"/>
    <property type="project" value="TreeGrafter"/>
</dbReference>
<dbReference type="InterPro" id="IPR036322">
    <property type="entry name" value="WD40_repeat_dom_sf"/>
</dbReference>
<dbReference type="AlphaFoldDB" id="A0A834GBE8"/>
<dbReference type="SMART" id="SM00320">
    <property type="entry name" value="WD40"/>
    <property type="match status" value="6"/>
</dbReference>
<dbReference type="GO" id="GO:0019905">
    <property type="term" value="F:syntaxin binding"/>
    <property type="evidence" value="ECO:0007669"/>
    <property type="project" value="TreeGrafter"/>
</dbReference>
<dbReference type="EMBL" id="WJXA01000010">
    <property type="protein sequence ID" value="KAF7129875.1"/>
    <property type="molecule type" value="Genomic_DNA"/>
</dbReference>
<sequence length="1076" mass="118322">MFVKKLVEKASKKPVANLDGVKSEEVDPRLVFHYGIPSGAILLAYDSIQQILAISTKDGQIKLYGSDYSQAILESTVAVPSKFLKVWDINMKVLSHVHVFKEEITSLTVIQRSLFMYVGDSTGTISVLKLDKEPWNIVQMKYCIPLSASHDGVVGDTSVMHIMPQPTAESKRVLIIYRDGFITLWAIQESKAIFSSGGNILPAVSHESKKVTAACWACPFGSKVVVGYSNGEILIWSVPPASASKTELTLDKHLYATQSAPICKLNLGYKLDKIPIGSLKWAYADGKASRLYIKGLSDAMSANLLQVVLLNEQTETRTIKLGLHSSEPCVDMEIISNSNEQNKRKQDALLLLGKSGRVYAYDDCALEKYLLQSLSKSPPSLPKEILVKLPYADSSICIAKFITENQYSFSSGDEGTSLLEKLAPSLFSFDMKLKDVTQSTQFSGFSKSKNLYVTGHNNGAINFWDASCPVMLPIASVVQQSEVDFSSSGVALTALYFDCNWRLLISGDQSGMIRIFGLKPESFSPVNSFISLQGISKKGSNHIVQSLKLVKVNGAVLSIAVNFNSRHLAVGSDLGYVSLIDMEGPTVLYQKHFASELCTGVISMQFETCSFHGFEKNVIVVATKDSSVLAIESDTGNTLGSGLVGPTKPSKALFMQVLDGKESVLICSEKATYVYSLQHVVQGIKQVLYKKKFHSSSCCWASTFHTPDAAGLILVFLNGTVQIRSLPDLSLLKETSIRGLTLSTPKLNSVAAYAMCSSLDGELVVVNGDQEMFFVSILLQKNTYRHLDSVSRVYKKDLITVPRFISTPVIPQEKKKGIFGSLMKDKTGSKAKQMPEEEAETASIEDLSTIFSVDNFPSFAESRANLAVDEDEVALDIDDIDLGDPQGKPKGNPIMTALNKQKLTSKFQALNKQISVYVLSFYFQFDLVPFEKIGRFTPDRDSQLETFLEIRNLWLACHCSRIVPVGVAERGTCKLKDMKGNNEKVQTKEVPTKEVPIKEEPQDEKAGAVDQIKKKYGFGLSGDSSVTKMARDKLSENVKKLQGINIRTTEMQSSAQSFSSMAKEVLRLTENDKKSS</sequence>
<feature type="domain" description="Lethal giant larvae (Lgl)-like C-terminal" evidence="3">
    <location>
        <begin position="680"/>
        <end position="803"/>
    </location>
</feature>
<evidence type="ECO:0000256" key="1">
    <source>
        <dbReference type="ARBA" id="ARBA00008070"/>
    </source>
</evidence>
<dbReference type="PANTHER" id="PTHR10241">
    <property type="entry name" value="LETHAL 2 GIANT LARVAE PROTEIN"/>
    <property type="match status" value="1"/>
</dbReference>
<evidence type="ECO:0000313" key="5">
    <source>
        <dbReference type="Proteomes" id="UP000626092"/>
    </source>
</evidence>
<dbReference type="InterPro" id="IPR013905">
    <property type="entry name" value="Lgl_C_dom"/>
</dbReference>
<dbReference type="GO" id="GO:0006887">
    <property type="term" value="P:exocytosis"/>
    <property type="evidence" value="ECO:0007669"/>
    <property type="project" value="UniProtKB-KW"/>
</dbReference>
<evidence type="ECO:0000256" key="2">
    <source>
        <dbReference type="ARBA" id="ARBA00022483"/>
    </source>
</evidence>
<dbReference type="SUPFAM" id="SSF50978">
    <property type="entry name" value="WD40 repeat-like"/>
    <property type="match status" value="2"/>
</dbReference>
<keyword evidence="2" id="KW-0268">Exocytosis</keyword>
<dbReference type="Gene3D" id="2.130.10.10">
    <property type="entry name" value="YVTN repeat-like/Quinoprotein amine dehydrogenase"/>
    <property type="match status" value="2"/>
</dbReference>
<keyword evidence="5" id="KW-1185">Reference proteome</keyword>
<dbReference type="InterPro" id="IPR001680">
    <property type="entry name" value="WD40_rpt"/>
</dbReference>
<comment type="similarity">
    <text evidence="1">Belongs to the WD repeat L(2)GL family.</text>
</comment>
<dbReference type="Proteomes" id="UP000626092">
    <property type="component" value="Unassembled WGS sequence"/>
</dbReference>
<gene>
    <name evidence="4" type="ORF">RHSIM_Rhsim10G0195800</name>
</gene>
<protein>
    <recommendedName>
        <fullName evidence="3">Lethal giant larvae (Lgl)-like C-terminal domain-containing protein</fullName>
    </recommendedName>
</protein>
<comment type="caution">
    <text evidence="4">The sequence shown here is derived from an EMBL/GenBank/DDBJ whole genome shotgun (WGS) entry which is preliminary data.</text>
</comment>
<dbReference type="GO" id="GO:0005737">
    <property type="term" value="C:cytoplasm"/>
    <property type="evidence" value="ECO:0007669"/>
    <property type="project" value="TreeGrafter"/>
</dbReference>
<dbReference type="GO" id="GO:0005886">
    <property type="term" value="C:plasma membrane"/>
    <property type="evidence" value="ECO:0007669"/>
    <property type="project" value="TreeGrafter"/>
</dbReference>
<dbReference type="OrthoDB" id="19944at2759"/>
<dbReference type="CDD" id="cd15873">
    <property type="entry name" value="R-SNARE_STXBP5_6"/>
    <property type="match status" value="1"/>
</dbReference>
<accession>A0A834GBE8</accession>
<organism evidence="4 5">
    <name type="scientific">Rhododendron simsii</name>
    <name type="common">Sims's rhododendron</name>
    <dbReference type="NCBI Taxonomy" id="118357"/>
    <lineage>
        <taxon>Eukaryota</taxon>
        <taxon>Viridiplantae</taxon>
        <taxon>Streptophyta</taxon>
        <taxon>Embryophyta</taxon>
        <taxon>Tracheophyta</taxon>
        <taxon>Spermatophyta</taxon>
        <taxon>Magnoliopsida</taxon>
        <taxon>eudicotyledons</taxon>
        <taxon>Gunneridae</taxon>
        <taxon>Pentapetalae</taxon>
        <taxon>asterids</taxon>
        <taxon>Ericales</taxon>
        <taxon>Ericaceae</taxon>
        <taxon>Ericoideae</taxon>
        <taxon>Rhodoreae</taxon>
        <taxon>Rhododendron</taxon>
    </lineage>
</organism>
<dbReference type="GO" id="GO:0005096">
    <property type="term" value="F:GTPase activator activity"/>
    <property type="evidence" value="ECO:0007669"/>
    <property type="project" value="TreeGrafter"/>
</dbReference>
<dbReference type="InterPro" id="IPR015943">
    <property type="entry name" value="WD40/YVTN_repeat-like_dom_sf"/>
</dbReference>
<dbReference type="Pfam" id="PF08596">
    <property type="entry name" value="Lgl_C"/>
    <property type="match status" value="1"/>
</dbReference>
<evidence type="ECO:0000313" key="4">
    <source>
        <dbReference type="EMBL" id="KAF7129875.1"/>
    </source>
</evidence>
<evidence type="ECO:0000259" key="3">
    <source>
        <dbReference type="Pfam" id="PF08596"/>
    </source>
</evidence>
<dbReference type="GO" id="GO:0006893">
    <property type="term" value="P:Golgi to plasma membrane transport"/>
    <property type="evidence" value="ECO:0007669"/>
    <property type="project" value="TreeGrafter"/>
</dbReference>
<reference evidence="4" key="1">
    <citation type="submission" date="2019-11" db="EMBL/GenBank/DDBJ databases">
        <authorList>
            <person name="Liu Y."/>
            <person name="Hou J."/>
            <person name="Li T.-Q."/>
            <person name="Guan C.-H."/>
            <person name="Wu X."/>
            <person name="Wu H.-Z."/>
            <person name="Ling F."/>
            <person name="Zhang R."/>
            <person name="Shi X.-G."/>
            <person name="Ren J.-P."/>
            <person name="Chen E.-F."/>
            <person name="Sun J.-M."/>
        </authorList>
    </citation>
    <scope>NUCLEOTIDE SEQUENCE</scope>
    <source>
        <strain evidence="4">Adult_tree_wgs_1</strain>
        <tissue evidence="4">Leaves</tissue>
    </source>
</reference>
<dbReference type="PANTHER" id="PTHR10241:SF27">
    <property type="entry name" value="TRANSDUCIN_WD40 REPEAT-LIKE SUPERFAMILY PROTEIN"/>
    <property type="match status" value="1"/>
</dbReference>
<proteinExistence type="inferred from homology"/>